<sequence>MNKMAVQHRLTRAAWQLRSALMARCTCFLCRLERIRCCVIGERQGGLASPCLARRTHAGLAMRSESSNSLARSHLFALGVLRRPVAGDGEQRAAASSAWAVEPRDMGCLAWTNPHSRLAVRPDEDFGASHTYPSPSSTAPSMRCDEMGQPSAANERRRPAPPSQAHLEKEWALALAGGHNGQIRGAPRRLGHSRTALAQGQMGGLARHRTLAQLRAGTVQIRHQTGASEILQTRSTLPRAGPSQIPSGART</sequence>
<feature type="compositionally biased region" description="Polar residues" evidence="1">
    <location>
        <begin position="226"/>
        <end position="236"/>
    </location>
</feature>
<reference evidence="3 4" key="2">
    <citation type="journal article" date="2016" name="Front. Microbiol.">
        <title>Genome and transcriptome sequences reveal the specific parasitism of the nematophagous Purpureocillium lilacinum 36-1.</title>
        <authorList>
            <person name="Xie J."/>
            <person name="Li S."/>
            <person name="Mo C."/>
            <person name="Xiao X."/>
            <person name="Peng D."/>
            <person name="Wang G."/>
            <person name="Xiao Y."/>
        </authorList>
    </citation>
    <scope>NUCLEOTIDE SEQUENCE [LARGE SCALE GENOMIC DNA]</scope>
    <source>
        <strain evidence="3 4">36-1</strain>
    </source>
</reference>
<feature type="region of interest" description="Disordered" evidence="1">
    <location>
        <begin position="226"/>
        <end position="251"/>
    </location>
</feature>
<evidence type="ECO:0000256" key="1">
    <source>
        <dbReference type="SAM" id="MobiDB-lite"/>
    </source>
</evidence>
<dbReference type="Proteomes" id="UP001287286">
    <property type="component" value="Unassembled WGS sequence"/>
</dbReference>
<dbReference type="EMBL" id="JAWRVI010000010">
    <property type="protein sequence ID" value="KAK4091980.1"/>
    <property type="molecule type" value="Genomic_DNA"/>
</dbReference>
<feature type="region of interest" description="Disordered" evidence="1">
    <location>
        <begin position="121"/>
        <end position="165"/>
    </location>
</feature>
<dbReference type="Proteomes" id="UP000245956">
    <property type="component" value="Unassembled WGS sequence"/>
</dbReference>
<reference evidence="3" key="1">
    <citation type="submission" date="2015-05" db="EMBL/GenBank/DDBJ databases">
        <authorList>
            <person name="Wang D.B."/>
            <person name="Wang M."/>
        </authorList>
    </citation>
    <scope>NUCLEOTIDE SEQUENCE</scope>
    <source>
        <strain evidence="3">36-1</strain>
    </source>
</reference>
<evidence type="ECO:0000313" key="4">
    <source>
        <dbReference type="Proteomes" id="UP000245956"/>
    </source>
</evidence>
<comment type="caution">
    <text evidence="3">The sequence shown here is derived from an EMBL/GenBank/DDBJ whole genome shotgun (WGS) entry which is preliminary data.</text>
</comment>
<evidence type="ECO:0000313" key="2">
    <source>
        <dbReference type="EMBL" id="KAK4091980.1"/>
    </source>
</evidence>
<evidence type="ECO:0000313" key="5">
    <source>
        <dbReference type="Proteomes" id="UP001287286"/>
    </source>
</evidence>
<reference evidence="2 5" key="4">
    <citation type="journal article" date="2024" name="Microbiol. Resour. Announc.">
        <title>Genome annotations for the ascomycete fungi Trichoderma harzianum, Trichoderma aggressivum, and Purpureocillium lilacinum.</title>
        <authorList>
            <person name="Beijen E.P.W."/>
            <person name="Ohm R.A."/>
        </authorList>
    </citation>
    <scope>NUCLEOTIDE SEQUENCE [LARGE SCALE GENOMIC DNA]</scope>
    <source>
        <strain evidence="2 5">CBS 150709</strain>
    </source>
</reference>
<name>A0A2U3EFI1_PURLI</name>
<reference evidence="2" key="3">
    <citation type="submission" date="2023-11" db="EMBL/GenBank/DDBJ databases">
        <authorList>
            <person name="Beijen E."/>
            <person name="Ohm R.A."/>
        </authorList>
    </citation>
    <scope>NUCLEOTIDE SEQUENCE</scope>
    <source>
        <strain evidence="2">CBS 150709</strain>
    </source>
</reference>
<evidence type="ECO:0000313" key="3">
    <source>
        <dbReference type="EMBL" id="PWI73279.1"/>
    </source>
</evidence>
<keyword evidence="5" id="KW-1185">Reference proteome</keyword>
<protein>
    <submittedName>
        <fullName evidence="3">Uncharacterized protein</fullName>
    </submittedName>
</protein>
<proteinExistence type="predicted"/>
<accession>A0A2U3EFI1</accession>
<dbReference type="AlphaFoldDB" id="A0A2U3EFI1"/>
<dbReference type="EMBL" id="LCWV01000005">
    <property type="protein sequence ID" value="PWI73279.1"/>
    <property type="molecule type" value="Genomic_DNA"/>
</dbReference>
<feature type="compositionally biased region" description="Polar residues" evidence="1">
    <location>
        <begin position="131"/>
        <end position="140"/>
    </location>
</feature>
<gene>
    <name evidence="3" type="ORF">PCL_10294</name>
    <name evidence="2" type="ORF">Purlil1_3819</name>
</gene>
<organism evidence="3 4">
    <name type="scientific">Purpureocillium lilacinum</name>
    <name type="common">Paecilomyces lilacinus</name>
    <dbReference type="NCBI Taxonomy" id="33203"/>
    <lineage>
        <taxon>Eukaryota</taxon>
        <taxon>Fungi</taxon>
        <taxon>Dikarya</taxon>
        <taxon>Ascomycota</taxon>
        <taxon>Pezizomycotina</taxon>
        <taxon>Sordariomycetes</taxon>
        <taxon>Hypocreomycetidae</taxon>
        <taxon>Hypocreales</taxon>
        <taxon>Ophiocordycipitaceae</taxon>
        <taxon>Purpureocillium</taxon>
    </lineage>
</organism>